<accession>A0A1B9E2H6</accession>
<dbReference type="InterPro" id="IPR012467">
    <property type="entry name" value="DUF1684"/>
</dbReference>
<dbReference type="EMBL" id="LVEP01000024">
    <property type="protein sequence ID" value="OCB76143.1"/>
    <property type="molecule type" value="Genomic_DNA"/>
</dbReference>
<gene>
    <name evidence="1" type="ORF">LPBF_07485</name>
</gene>
<sequence length="200" mass="23008">MKPSFALLFLLFFTFGYSQEKFEALAVQKFQEDLNAHYANPKTSPLTASDLAHFEGLDFFPSNPRFFVIAQFTRTQNEKPFKMKTSTARKPLYIKYGEISFVMDQKSFKLNVYQNVEHAKNKPTDNHLFLPFSDLSSGKESYIGGKYLDLKIPEGTTIAIDFNTSYNPYCAYNYQYSCPKVPLENRLDIAILAGVKNFKH</sequence>
<evidence type="ECO:0000313" key="1">
    <source>
        <dbReference type="EMBL" id="OCB76143.1"/>
    </source>
</evidence>
<keyword evidence="2" id="KW-1185">Reference proteome</keyword>
<dbReference type="Proteomes" id="UP000093510">
    <property type="component" value="Unassembled WGS sequence"/>
</dbReference>
<dbReference type="Pfam" id="PF07920">
    <property type="entry name" value="DUF1684"/>
    <property type="match status" value="1"/>
</dbReference>
<dbReference type="AlphaFoldDB" id="A0A1B9E2H6"/>
<dbReference type="STRING" id="1763534.GCA_001831475_02207"/>
<dbReference type="PANTHER" id="PTHR41913">
    <property type="entry name" value="DUF1684 DOMAIN-CONTAINING PROTEIN"/>
    <property type="match status" value="1"/>
</dbReference>
<reference evidence="1 2" key="1">
    <citation type="submission" date="2016-03" db="EMBL/GenBank/DDBJ databases">
        <authorList>
            <person name="Ploux O."/>
        </authorList>
    </citation>
    <scope>NUCLEOTIDE SEQUENCE [LARGE SCALE GENOMIC DNA]</scope>
    <source>
        <strain evidence="1 2">LPB0076</strain>
    </source>
</reference>
<evidence type="ECO:0008006" key="3">
    <source>
        <dbReference type="Google" id="ProtNLM"/>
    </source>
</evidence>
<organism evidence="1 2">
    <name type="scientific">Flavobacterium crassostreae</name>
    <dbReference type="NCBI Taxonomy" id="1763534"/>
    <lineage>
        <taxon>Bacteria</taxon>
        <taxon>Pseudomonadati</taxon>
        <taxon>Bacteroidota</taxon>
        <taxon>Flavobacteriia</taxon>
        <taxon>Flavobacteriales</taxon>
        <taxon>Flavobacteriaceae</taxon>
        <taxon>Flavobacterium</taxon>
    </lineage>
</organism>
<proteinExistence type="predicted"/>
<evidence type="ECO:0000313" key="2">
    <source>
        <dbReference type="Proteomes" id="UP000093510"/>
    </source>
</evidence>
<dbReference type="RefSeq" id="WP_066334545.1">
    <property type="nucleotide sequence ID" value="NZ_CP017688.1"/>
</dbReference>
<dbReference type="PANTHER" id="PTHR41913:SF1">
    <property type="entry name" value="DUF1684 DOMAIN-CONTAINING PROTEIN"/>
    <property type="match status" value="1"/>
</dbReference>
<name>A0A1B9E2H6_9FLAO</name>
<protein>
    <recommendedName>
        <fullName evidence="3">DUF1684 domain-containing protein</fullName>
    </recommendedName>
</protein>
<comment type="caution">
    <text evidence="1">The sequence shown here is derived from an EMBL/GenBank/DDBJ whole genome shotgun (WGS) entry which is preliminary data.</text>
</comment>
<dbReference type="OrthoDB" id="5493262at2"/>